<dbReference type="SMART" id="SM00369">
    <property type="entry name" value="LRR_TYP"/>
    <property type="match status" value="3"/>
</dbReference>
<dbReference type="InterPro" id="IPR008271">
    <property type="entry name" value="Ser/Thr_kinase_AS"/>
</dbReference>
<evidence type="ECO:0000256" key="5">
    <source>
        <dbReference type="ARBA" id="ARBA00022692"/>
    </source>
</evidence>
<evidence type="ECO:0000256" key="7">
    <source>
        <dbReference type="ARBA" id="ARBA00022741"/>
    </source>
</evidence>
<evidence type="ECO:0000313" key="16">
    <source>
        <dbReference type="Proteomes" id="UP000244005"/>
    </source>
</evidence>
<dbReference type="Gene3D" id="1.10.510.10">
    <property type="entry name" value="Transferase(Phosphotransferase) domain 1"/>
    <property type="match status" value="1"/>
</dbReference>
<dbReference type="InterPro" id="IPR032675">
    <property type="entry name" value="LRR_dom_sf"/>
</dbReference>
<proteinExistence type="predicted"/>
<dbReference type="CDD" id="cd14066">
    <property type="entry name" value="STKc_IRAK"/>
    <property type="match status" value="1"/>
</dbReference>
<dbReference type="FunFam" id="3.30.200.20:FF:000039">
    <property type="entry name" value="receptor-like protein kinase FERONIA"/>
    <property type="match status" value="1"/>
</dbReference>
<dbReference type="InterPro" id="IPR000719">
    <property type="entry name" value="Prot_kinase_dom"/>
</dbReference>
<keyword evidence="10 13" id="KW-1133">Transmembrane helix</keyword>
<dbReference type="FunFam" id="3.80.10.10:FF:000383">
    <property type="entry name" value="Leucine-rich repeat receptor protein kinase EMS1"/>
    <property type="match status" value="1"/>
</dbReference>
<comment type="subcellular location">
    <subcellularLocation>
        <location evidence="1">Membrane</location>
    </subcellularLocation>
</comment>
<evidence type="ECO:0000256" key="4">
    <source>
        <dbReference type="ARBA" id="ARBA00022679"/>
    </source>
</evidence>
<evidence type="ECO:0000256" key="8">
    <source>
        <dbReference type="ARBA" id="ARBA00022777"/>
    </source>
</evidence>
<dbReference type="Pfam" id="PF13855">
    <property type="entry name" value="LRR_8"/>
    <property type="match status" value="1"/>
</dbReference>
<dbReference type="OrthoDB" id="2192374at2759"/>
<keyword evidence="16" id="KW-1185">Reference proteome</keyword>
<dbReference type="SMART" id="SM00220">
    <property type="entry name" value="S_TKc"/>
    <property type="match status" value="1"/>
</dbReference>
<dbReference type="Gene3D" id="3.30.200.20">
    <property type="entry name" value="Phosphorylase Kinase, domain 1"/>
    <property type="match status" value="1"/>
</dbReference>
<dbReference type="InterPro" id="IPR001245">
    <property type="entry name" value="Ser-Thr/Tyr_kinase_cat_dom"/>
</dbReference>
<keyword evidence="4" id="KW-0808">Transferase</keyword>
<evidence type="ECO:0000256" key="1">
    <source>
        <dbReference type="ARBA" id="ARBA00004370"/>
    </source>
</evidence>
<keyword evidence="5 13" id="KW-0812">Transmembrane</keyword>
<dbReference type="InterPro" id="IPR011009">
    <property type="entry name" value="Kinase-like_dom_sf"/>
</dbReference>
<keyword evidence="3" id="KW-0433">Leucine-rich repeat</keyword>
<name>A0A2R6XBB5_MARPO</name>
<dbReference type="Gene3D" id="3.80.10.10">
    <property type="entry name" value="Ribonuclease Inhibitor"/>
    <property type="match status" value="3"/>
</dbReference>
<keyword evidence="11 13" id="KW-0472">Membrane</keyword>
<dbReference type="GO" id="GO:0016020">
    <property type="term" value="C:membrane"/>
    <property type="evidence" value="ECO:0007669"/>
    <property type="project" value="UniProtKB-SubCell"/>
</dbReference>
<keyword evidence="2" id="KW-0723">Serine/threonine-protein kinase</keyword>
<feature type="region of interest" description="Disordered" evidence="12">
    <location>
        <begin position="853"/>
        <end position="881"/>
    </location>
</feature>
<dbReference type="InterPro" id="IPR001611">
    <property type="entry name" value="Leu-rich_rpt"/>
</dbReference>
<keyword evidence="7" id="KW-0547">Nucleotide-binding</keyword>
<dbReference type="Pfam" id="PF00560">
    <property type="entry name" value="LRR_1"/>
    <property type="match status" value="1"/>
</dbReference>
<reference evidence="16" key="1">
    <citation type="journal article" date="2017" name="Cell">
        <title>Insights into land plant evolution garnered from the Marchantia polymorpha genome.</title>
        <authorList>
            <person name="Bowman J.L."/>
            <person name="Kohchi T."/>
            <person name="Yamato K.T."/>
            <person name="Jenkins J."/>
            <person name="Shu S."/>
            <person name="Ishizaki K."/>
            <person name="Yamaoka S."/>
            <person name="Nishihama R."/>
            <person name="Nakamura Y."/>
            <person name="Berger F."/>
            <person name="Adam C."/>
            <person name="Aki S.S."/>
            <person name="Althoff F."/>
            <person name="Araki T."/>
            <person name="Arteaga-Vazquez M.A."/>
            <person name="Balasubrmanian S."/>
            <person name="Barry K."/>
            <person name="Bauer D."/>
            <person name="Boehm C.R."/>
            <person name="Briginshaw L."/>
            <person name="Caballero-Perez J."/>
            <person name="Catarino B."/>
            <person name="Chen F."/>
            <person name="Chiyoda S."/>
            <person name="Chovatia M."/>
            <person name="Davies K.M."/>
            <person name="Delmans M."/>
            <person name="Demura T."/>
            <person name="Dierschke T."/>
            <person name="Dolan L."/>
            <person name="Dorantes-Acosta A.E."/>
            <person name="Eklund D.M."/>
            <person name="Florent S.N."/>
            <person name="Flores-Sandoval E."/>
            <person name="Fujiyama A."/>
            <person name="Fukuzawa H."/>
            <person name="Galik B."/>
            <person name="Grimanelli D."/>
            <person name="Grimwood J."/>
            <person name="Grossniklaus U."/>
            <person name="Hamada T."/>
            <person name="Haseloff J."/>
            <person name="Hetherington A.J."/>
            <person name="Higo A."/>
            <person name="Hirakawa Y."/>
            <person name="Hundley H.N."/>
            <person name="Ikeda Y."/>
            <person name="Inoue K."/>
            <person name="Inoue S.I."/>
            <person name="Ishida S."/>
            <person name="Jia Q."/>
            <person name="Kakita M."/>
            <person name="Kanazawa T."/>
            <person name="Kawai Y."/>
            <person name="Kawashima T."/>
            <person name="Kennedy M."/>
            <person name="Kinose K."/>
            <person name="Kinoshita T."/>
            <person name="Kohara Y."/>
            <person name="Koide E."/>
            <person name="Komatsu K."/>
            <person name="Kopischke S."/>
            <person name="Kubo M."/>
            <person name="Kyozuka J."/>
            <person name="Lagercrantz U."/>
            <person name="Lin S.S."/>
            <person name="Lindquist E."/>
            <person name="Lipzen A.M."/>
            <person name="Lu C.W."/>
            <person name="De Luna E."/>
            <person name="Martienssen R.A."/>
            <person name="Minamino N."/>
            <person name="Mizutani M."/>
            <person name="Mizutani M."/>
            <person name="Mochizuki N."/>
            <person name="Monte I."/>
            <person name="Mosher R."/>
            <person name="Nagasaki H."/>
            <person name="Nakagami H."/>
            <person name="Naramoto S."/>
            <person name="Nishitani K."/>
            <person name="Ohtani M."/>
            <person name="Okamoto T."/>
            <person name="Okumura M."/>
            <person name="Phillips J."/>
            <person name="Pollak B."/>
            <person name="Reinders A."/>
            <person name="Rovekamp M."/>
            <person name="Sano R."/>
            <person name="Sawa S."/>
            <person name="Schmid M.W."/>
            <person name="Shirakawa M."/>
            <person name="Solano R."/>
            <person name="Spunde A."/>
            <person name="Suetsugu N."/>
            <person name="Sugano S."/>
            <person name="Sugiyama A."/>
            <person name="Sun R."/>
            <person name="Suzuki Y."/>
            <person name="Takenaka M."/>
            <person name="Takezawa D."/>
            <person name="Tomogane H."/>
            <person name="Tsuzuki M."/>
            <person name="Ueda T."/>
            <person name="Umeda M."/>
            <person name="Ward J.M."/>
            <person name="Watanabe Y."/>
            <person name="Yazaki K."/>
            <person name="Yokoyama R."/>
            <person name="Yoshitake Y."/>
            <person name="Yotsui I."/>
            <person name="Zachgo S."/>
            <person name="Schmutz J."/>
        </authorList>
    </citation>
    <scope>NUCLEOTIDE SEQUENCE [LARGE SCALE GENOMIC DNA]</scope>
    <source>
        <strain evidence="16">Tak-1</strain>
    </source>
</reference>
<dbReference type="Gramene" id="Mp2g26210.1">
    <property type="protein sequence ID" value="Mp2g26210.1.cds"/>
    <property type="gene ID" value="Mp2g26210"/>
</dbReference>
<accession>A0A2R6XBB5</accession>
<feature type="compositionally biased region" description="Low complexity" evidence="12">
    <location>
        <begin position="853"/>
        <end position="864"/>
    </location>
</feature>
<dbReference type="Pfam" id="PF07714">
    <property type="entry name" value="PK_Tyr_Ser-Thr"/>
    <property type="match status" value="1"/>
</dbReference>
<feature type="transmembrane region" description="Helical" evidence="13">
    <location>
        <begin position="78"/>
        <end position="95"/>
    </location>
</feature>
<dbReference type="SUPFAM" id="SSF52058">
    <property type="entry name" value="L domain-like"/>
    <property type="match status" value="1"/>
</dbReference>
<evidence type="ECO:0000256" key="11">
    <source>
        <dbReference type="ARBA" id="ARBA00023136"/>
    </source>
</evidence>
<evidence type="ECO:0000256" key="10">
    <source>
        <dbReference type="ARBA" id="ARBA00022989"/>
    </source>
</evidence>
<evidence type="ECO:0000256" key="2">
    <source>
        <dbReference type="ARBA" id="ARBA00022527"/>
    </source>
</evidence>
<dbReference type="InterPro" id="IPR003591">
    <property type="entry name" value="Leu-rich_rpt_typical-subtyp"/>
</dbReference>
<sequence>MRRDSVESPARRNCRSAFNFAVSAFGLRAHSRGAGSHLDARTRRLCLPSATCRPIIYPTLTSTLRTIRKRSDMGLNSARPLLSIILFCLVLLASIPPGSAALPDEEITALEIMRDTFNLGNWTGDPCDTVSWITCSGAATNVETINLTSRNLTGSIPPEFSNMKAIRDIELADNPGLSGVLPDLSQFIILNINVSFCALTGTIPDFKTSGGIEILNLQSNDFGGTLGVALFQHGFLREVNLSGNPKLTGTIPSLNQADDIENLFLNDCNFTGAVPSLSSNINVEYIALQNNRLTSMPLDLGALAVLNTINVDNNEMVGTLPNLPSGSSQNPDGSNLQTIIFSNNRFSGEIPSSWTELTYVREIILTNNNLSGPIPDGLGLLTNLQILDVRNNHFSGTVPQTFAALPNLKTLLLDNNTFTGIPEVLANKNGLEISFANNPNIEILADPEASKSSNSVGVIIGVVVAVLVIGIGITVWAVMFRRRRKRKSEGGDQVSKEDMPESAQSFTLKEIKAITNDYKTVIGKGGFGPVYLGRLPDGKEVAVKVRASDSKQGADEFLNEVRLLSRLHHRNLVSLIGYCLEAQQQILLYVYMPQGTLQDHLFQKASSNPSTSTSDSSIVSIRETLSWKKRLDIAINAGRGLEYLHKDCRPPVIHRDVKSANILLTNKLLAKVADLGISKQAPELDADKALVNTGVSTMIKGTFGYLDPEYYERHRLTTKSDVYSFGMVLLEIITGKKPQTARFPGSKATTLTEWVRDAVNTDQIESIVDPSLRKQYVREGMIKVAETALQCQLLSGAQRPEMGDVVRALTQALQLEGEDVDTGQLTDDDDDNYQGTYYEDAENGLPRVPFSSVTGSSTDTDTASIVSNYPHTHTSWNTLPR</sequence>
<dbReference type="EMBL" id="KZ772697">
    <property type="protein sequence ID" value="PTQ43372.1"/>
    <property type="molecule type" value="Genomic_DNA"/>
</dbReference>
<dbReference type="PANTHER" id="PTHR45631">
    <property type="entry name" value="OS07G0107800 PROTEIN-RELATED"/>
    <property type="match status" value="1"/>
</dbReference>
<evidence type="ECO:0000256" key="3">
    <source>
        <dbReference type="ARBA" id="ARBA00022614"/>
    </source>
</evidence>
<evidence type="ECO:0000259" key="14">
    <source>
        <dbReference type="PROSITE" id="PS50011"/>
    </source>
</evidence>
<dbReference type="PROSITE" id="PS00108">
    <property type="entry name" value="PROTEIN_KINASE_ST"/>
    <property type="match status" value="1"/>
</dbReference>
<organism evidence="15 16">
    <name type="scientific">Marchantia polymorpha</name>
    <name type="common">Common liverwort</name>
    <name type="synonym">Marchantia aquatica</name>
    <dbReference type="NCBI Taxonomy" id="3197"/>
    <lineage>
        <taxon>Eukaryota</taxon>
        <taxon>Viridiplantae</taxon>
        <taxon>Streptophyta</taxon>
        <taxon>Embryophyta</taxon>
        <taxon>Marchantiophyta</taxon>
        <taxon>Marchantiopsida</taxon>
        <taxon>Marchantiidae</taxon>
        <taxon>Marchantiales</taxon>
        <taxon>Marchantiaceae</taxon>
        <taxon>Marchantia</taxon>
    </lineage>
</organism>
<keyword evidence="9" id="KW-0067">ATP-binding</keyword>
<evidence type="ECO:0000256" key="13">
    <source>
        <dbReference type="SAM" id="Phobius"/>
    </source>
</evidence>
<feature type="compositionally biased region" description="Polar residues" evidence="12">
    <location>
        <begin position="865"/>
        <end position="881"/>
    </location>
</feature>
<keyword evidence="6" id="KW-0677">Repeat</keyword>
<dbReference type="GO" id="GO:0004674">
    <property type="term" value="F:protein serine/threonine kinase activity"/>
    <property type="evidence" value="ECO:0007669"/>
    <property type="project" value="UniProtKB-KW"/>
</dbReference>
<dbReference type="GO" id="GO:0005524">
    <property type="term" value="F:ATP binding"/>
    <property type="evidence" value="ECO:0007669"/>
    <property type="project" value="UniProtKB-KW"/>
</dbReference>
<dbReference type="SUPFAM" id="SSF56112">
    <property type="entry name" value="Protein kinase-like (PK-like)"/>
    <property type="match status" value="1"/>
</dbReference>
<protein>
    <recommendedName>
        <fullName evidence="14">Protein kinase domain-containing protein</fullName>
    </recommendedName>
</protein>
<feature type="transmembrane region" description="Helical" evidence="13">
    <location>
        <begin position="456"/>
        <end position="478"/>
    </location>
</feature>
<gene>
    <name evidence="15" type="ORF">MARPO_0025s0063</name>
</gene>
<evidence type="ECO:0000256" key="6">
    <source>
        <dbReference type="ARBA" id="ARBA00022737"/>
    </source>
</evidence>
<dbReference type="PROSITE" id="PS50011">
    <property type="entry name" value="PROTEIN_KINASE_DOM"/>
    <property type="match status" value="1"/>
</dbReference>
<keyword evidence="8" id="KW-0418">Kinase</keyword>
<dbReference type="FunFam" id="1.10.510.10:FF:000095">
    <property type="entry name" value="protein STRUBBELIG-RECEPTOR FAMILY 8"/>
    <property type="match status" value="1"/>
</dbReference>
<feature type="domain" description="Protein kinase" evidence="14">
    <location>
        <begin position="516"/>
        <end position="813"/>
    </location>
</feature>
<evidence type="ECO:0000256" key="12">
    <source>
        <dbReference type="SAM" id="MobiDB-lite"/>
    </source>
</evidence>
<dbReference type="AlphaFoldDB" id="A0A2R6XBB5"/>
<evidence type="ECO:0000313" key="15">
    <source>
        <dbReference type="EMBL" id="PTQ43372.1"/>
    </source>
</evidence>
<dbReference type="Proteomes" id="UP000244005">
    <property type="component" value="Unassembled WGS sequence"/>
</dbReference>
<evidence type="ECO:0000256" key="9">
    <source>
        <dbReference type="ARBA" id="ARBA00022840"/>
    </source>
</evidence>